<evidence type="ECO:0000313" key="5">
    <source>
        <dbReference type="EMBL" id="GAA4400972.1"/>
    </source>
</evidence>
<dbReference type="PANTHER" id="PTHR40980:SF4">
    <property type="entry name" value="TONB-DEPENDENT RECEPTOR-LIKE BETA-BARREL DOMAIN-CONTAINING PROTEIN"/>
    <property type="match status" value="1"/>
</dbReference>
<dbReference type="Gene3D" id="2.60.40.1120">
    <property type="entry name" value="Carboxypeptidase-like, regulatory domain"/>
    <property type="match status" value="1"/>
</dbReference>
<dbReference type="RefSeq" id="WP_345265487.1">
    <property type="nucleotide sequence ID" value="NZ_BAABHB010000002.1"/>
</dbReference>
<feature type="domain" description="Outer membrane protein beta-barrel" evidence="4">
    <location>
        <begin position="383"/>
        <end position="784"/>
    </location>
</feature>
<proteinExistence type="predicted"/>
<gene>
    <name evidence="5" type="ORF">GCM10023187_14700</name>
</gene>
<evidence type="ECO:0000256" key="1">
    <source>
        <dbReference type="ARBA" id="ARBA00004442"/>
    </source>
</evidence>
<evidence type="ECO:0000259" key="4">
    <source>
        <dbReference type="Pfam" id="PF14905"/>
    </source>
</evidence>
<dbReference type="Pfam" id="PF14905">
    <property type="entry name" value="OMP_b-brl_3"/>
    <property type="match status" value="1"/>
</dbReference>
<dbReference type="SUPFAM" id="SSF56935">
    <property type="entry name" value="Porins"/>
    <property type="match status" value="1"/>
</dbReference>
<organism evidence="5 6">
    <name type="scientific">Nibrella viscosa</name>
    <dbReference type="NCBI Taxonomy" id="1084524"/>
    <lineage>
        <taxon>Bacteria</taxon>
        <taxon>Pseudomonadati</taxon>
        <taxon>Bacteroidota</taxon>
        <taxon>Cytophagia</taxon>
        <taxon>Cytophagales</taxon>
        <taxon>Spirosomataceae</taxon>
        <taxon>Nibrella</taxon>
    </lineage>
</organism>
<dbReference type="InterPro" id="IPR041700">
    <property type="entry name" value="OMP_b-brl_3"/>
</dbReference>
<dbReference type="Gene3D" id="2.40.170.20">
    <property type="entry name" value="TonB-dependent receptor, beta-barrel domain"/>
    <property type="match status" value="1"/>
</dbReference>
<dbReference type="PANTHER" id="PTHR40980">
    <property type="entry name" value="PLUG DOMAIN-CONTAINING PROTEIN"/>
    <property type="match status" value="1"/>
</dbReference>
<sequence length="809" mass="89559">MKSSATTFFYFLISGSVFSQSIRGQVQDTDGKPMPFVNVLLLNSKDSTLVKGTVSDAAGAYTIDQVKQGNYVVSASMVGYKRGFVPPVTVTDGQADLKAPLLQLAPETRQLAEVAVTAKRPFVEQQIDRMVINVANSIIASGSTALEVLEKSPGVSVDRQNDAIQLRGKDGVIVQINGKQTYLAMADVVALLRGMSSDNIDRIELITNPSAKYDAAGNAGIIDIRLKKNNNVGTNGTLSVAGGTGRFNRERGSLQLNHRTRSLNLFGNYSGNQGGNYWDFATFRNQADLSNPARPQRNLAYQDSYFRFLEWGHNATAGFDLLPGKNTTIGLVWTGFWSNHDEEGPAVSAFKRAENEPVYFRAQTDKTQGSLSSNHIGNLNIQHTFGKKGGQVSADVNVGRFQRTYTNSLLTRTVLPEIPAGPLSGLFILMPTTIDLRTIKADYNRTLGSSWRLEAGLKNSSVLSDNNMTLSRGEGSVLQRDSALSNRFRYTEKVNAAYVNFSGKLDSRMDIQVGLRAEHTHSEGNLLSTQHVVTRNYLNLFPSLFITRALTKDHSLNVSYSRRIDRPNYQNLNPARSYADPYAYSRGNAFLKPQYTHSLELKHGFRNKLFTSFGASYTNDLIYYLIQPVENNKFERYPENIGKSQAYNLTVSFPVAILKGWVLQTSLLGIYRGYDFVYQETPVRVKQISGRINGSNAITLGNGWTAELTGWLNTPAVDAIWYSPWMGSLDAGLQKAVGSRLKAKLSVQDVFHTNRILGTIKAPDFTSNVRIALDTRIAILNLTYTFGNQQIKGIRQRRTGSEEEINRAN</sequence>
<evidence type="ECO:0000256" key="2">
    <source>
        <dbReference type="ARBA" id="ARBA00023136"/>
    </source>
</evidence>
<dbReference type="Gene3D" id="2.170.130.10">
    <property type="entry name" value="TonB-dependent receptor, plug domain"/>
    <property type="match status" value="1"/>
</dbReference>
<dbReference type="Proteomes" id="UP001500936">
    <property type="component" value="Unassembled WGS sequence"/>
</dbReference>
<accession>A0ABP8K6F8</accession>
<evidence type="ECO:0000256" key="3">
    <source>
        <dbReference type="ARBA" id="ARBA00023237"/>
    </source>
</evidence>
<keyword evidence="3" id="KW-0998">Cell outer membrane</keyword>
<name>A0ABP8K6F8_9BACT</name>
<keyword evidence="2" id="KW-0472">Membrane</keyword>
<dbReference type="InterPro" id="IPR008969">
    <property type="entry name" value="CarboxyPept-like_regulatory"/>
</dbReference>
<dbReference type="InterPro" id="IPR037066">
    <property type="entry name" value="Plug_dom_sf"/>
</dbReference>
<reference evidence="6" key="1">
    <citation type="journal article" date="2019" name="Int. J. Syst. Evol. Microbiol.">
        <title>The Global Catalogue of Microorganisms (GCM) 10K type strain sequencing project: providing services to taxonomists for standard genome sequencing and annotation.</title>
        <authorList>
            <consortium name="The Broad Institute Genomics Platform"/>
            <consortium name="The Broad Institute Genome Sequencing Center for Infectious Disease"/>
            <person name="Wu L."/>
            <person name="Ma J."/>
        </authorList>
    </citation>
    <scope>NUCLEOTIDE SEQUENCE [LARGE SCALE GENOMIC DNA]</scope>
    <source>
        <strain evidence="6">JCM 17925</strain>
    </source>
</reference>
<protein>
    <submittedName>
        <fullName evidence="5">Outer membrane beta-barrel family protein</fullName>
    </submittedName>
</protein>
<dbReference type="Pfam" id="PF13620">
    <property type="entry name" value="CarboxypepD_reg"/>
    <property type="match status" value="1"/>
</dbReference>
<dbReference type="InterPro" id="IPR036942">
    <property type="entry name" value="Beta-barrel_TonB_sf"/>
</dbReference>
<keyword evidence="6" id="KW-1185">Reference proteome</keyword>
<dbReference type="EMBL" id="BAABHB010000002">
    <property type="protein sequence ID" value="GAA4400972.1"/>
    <property type="molecule type" value="Genomic_DNA"/>
</dbReference>
<comment type="subcellular location">
    <subcellularLocation>
        <location evidence="1">Cell outer membrane</location>
    </subcellularLocation>
</comment>
<dbReference type="SUPFAM" id="SSF49464">
    <property type="entry name" value="Carboxypeptidase regulatory domain-like"/>
    <property type="match status" value="1"/>
</dbReference>
<comment type="caution">
    <text evidence="5">The sequence shown here is derived from an EMBL/GenBank/DDBJ whole genome shotgun (WGS) entry which is preliminary data.</text>
</comment>
<evidence type="ECO:0000313" key="6">
    <source>
        <dbReference type="Proteomes" id="UP001500936"/>
    </source>
</evidence>